<name>A0A427AMW6_ENSVE</name>
<gene>
    <name evidence="2" type="ORF">B296_00014755</name>
</gene>
<proteinExistence type="predicted"/>
<reference evidence="2 3" key="1">
    <citation type="journal article" date="2014" name="Agronomy (Basel)">
        <title>A Draft Genome Sequence for Ensete ventricosum, the Drought-Tolerant Tree Against Hunger.</title>
        <authorList>
            <person name="Harrison J."/>
            <person name="Moore K.A."/>
            <person name="Paszkiewicz K."/>
            <person name="Jones T."/>
            <person name="Grant M."/>
            <person name="Ambacheew D."/>
            <person name="Muzemil S."/>
            <person name="Studholme D.J."/>
        </authorList>
    </citation>
    <scope>NUCLEOTIDE SEQUENCE [LARGE SCALE GENOMIC DNA]</scope>
</reference>
<organism evidence="2 3">
    <name type="scientific">Ensete ventricosum</name>
    <name type="common">Abyssinian banana</name>
    <name type="synonym">Musa ensete</name>
    <dbReference type="NCBI Taxonomy" id="4639"/>
    <lineage>
        <taxon>Eukaryota</taxon>
        <taxon>Viridiplantae</taxon>
        <taxon>Streptophyta</taxon>
        <taxon>Embryophyta</taxon>
        <taxon>Tracheophyta</taxon>
        <taxon>Spermatophyta</taxon>
        <taxon>Magnoliopsida</taxon>
        <taxon>Liliopsida</taxon>
        <taxon>Zingiberales</taxon>
        <taxon>Musaceae</taxon>
        <taxon>Ensete</taxon>
    </lineage>
</organism>
<sequence>MTRFCPSVQVCPYWLEWERYSAEVGGARSGAWLGLAPSVRGFALGGVWPRGLPRSSSAASVSDDAVCRVLPSSSSSSSVGRPLLHQVGRRCENPEASTSGTSSGIPSPVRAKALRDLEVMKACHDFDSAVTDGSLAAIWERYSIPEEYALHAPLLEQ</sequence>
<feature type="compositionally biased region" description="Low complexity" evidence="1">
    <location>
        <begin position="97"/>
        <end position="108"/>
    </location>
</feature>
<evidence type="ECO:0000313" key="3">
    <source>
        <dbReference type="Proteomes" id="UP000287651"/>
    </source>
</evidence>
<comment type="caution">
    <text evidence="2">The sequence shown here is derived from an EMBL/GenBank/DDBJ whole genome shotgun (WGS) entry which is preliminary data.</text>
</comment>
<dbReference type="Proteomes" id="UP000287651">
    <property type="component" value="Unassembled WGS sequence"/>
</dbReference>
<evidence type="ECO:0000313" key="2">
    <source>
        <dbReference type="EMBL" id="RRT77566.1"/>
    </source>
</evidence>
<accession>A0A427AMW6</accession>
<dbReference type="AlphaFoldDB" id="A0A427AMW6"/>
<evidence type="ECO:0000256" key="1">
    <source>
        <dbReference type="SAM" id="MobiDB-lite"/>
    </source>
</evidence>
<protein>
    <submittedName>
        <fullName evidence="2">Uncharacterized protein</fullName>
    </submittedName>
</protein>
<feature type="region of interest" description="Disordered" evidence="1">
    <location>
        <begin position="71"/>
        <end position="108"/>
    </location>
</feature>
<dbReference type="EMBL" id="AMZH03001900">
    <property type="protein sequence ID" value="RRT77566.1"/>
    <property type="molecule type" value="Genomic_DNA"/>
</dbReference>